<keyword evidence="5" id="KW-1185">Reference proteome</keyword>
<dbReference type="InterPro" id="IPR054545">
    <property type="entry name" value="ApeI-like"/>
</dbReference>
<dbReference type="RefSeq" id="WP_252084038.1">
    <property type="nucleotide sequence ID" value="NZ_CP092418.1"/>
</dbReference>
<dbReference type="Gene3D" id="3.10.129.10">
    <property type="entry name" value="Hotdog Thioesterase"/>
    <property type="match status" value="1"/>
</dbReference>
<dbReference type="SUPFAM" id="SSF56801">
    <property type="entry name" value="Acetyl-CoA synthetase-like"/>
    <property type="match status" value="1"/>
</dbReference>
<dbReference type="Pfam" id="PF22818">
    <property type="entry name" value="ApeI-like"/>
    <property type="match status" value="1"/>
</dbReference>
<dbReference type="SUPFAM" id="SSF54637">
    <property type="entry name" value="Thioesterase/thiol ester dehydrase-isomerase"/>
    <property type="match status" value="1"/>
</dbReference>
<evidence type="ECO:0000259" key="3">
    <source>
        <dbReference type="Pfam" id="PF22818"/>
    </source>
</evidence>
<dbReference type="Gene3D" id="3.40.50.12780">
    <property type="entry name" value="N-terminal domain of ligase-like"/>
    <property type="match status" value="1"/>
</dbReference>
<dbReference type="InterPro" id="IPR042099">
    <property type="entry name" value="ANL_N_sf"/>
</dbReference>
<dbReference type="PANTHER" id="PTHR43352">
    <property type="entry name" value="ACETYL-COA SYNTHETASE"/>
    <property type="match status" value="1"/>
</dbReference>
<accession>A0ABY4VBI0</accession>
<evidence type="ECO:0000256" key="1">
    <source>
        <dbReference type="ARBA" id="ARBA00022598"/>
    </source>
</evidence>
<dbReference type="Pfam" id="PF00501">
    <property type="entry name" value="AMP-binding"/>
    <property type="match status" value="1"/>
</dbReference>
<feature type="domain" description="ApeI dehydratase-like" evidence="3">
    <location>
        <begin position="465"/>
        <end position="561"/>
    </location>
</feature>
<gene>
    <name evidence="4" type="ORF">MJO52_00400</name>
</gene>
<dbReference type="InterPro" id="IPR045851">
    <property type="entry name" value="AMP-bd_C_sf"/>
</dbReference>
<evidence type="ECO:0000313" key="5">
    <source>
        <dbReference type="Proteomes" id="UP001055658"/>
    </source>
</evidence>
<reference evidence="4" key="1">
    <citation type="submission" date="2022-02" db="EMBL/GenBank/DDBJ databases">
        <title>Coral-associated bacteria.</title>
        <authorList>
            <person name="Tang K."/>
            <person name="Wang X."/>
        </authorList>
    </citation>
    <scope>NUCLEOTIDE SEQUENCE</scope>
    <source>
        <strain evidence="4">SCSIO 43006</strain>
    </source>
</reference>
<feature type="domain" description="AMP-dependent synthetase/ligase" evidence="2">
    <location>
        <begin position="133"/>
        <end position="286"/>
    </location>
</feature>
<dbReference type="InterPro" id="IPR029069">
    <property type="entry name" value="HotDog_dom_sf"/>
</dbReference>
<evidence type="ECO:0000259" key="2">
    <source>
        <dbReference type="Pfam" id="PF00501"/>
    </source>
</evidence>
<dbReference type="EMBL" id="CP092418">
    <property type="protein sequence ID" value="USD21634.1"/>
    <property type="molecule type" value="Genomic_DNA"/>
</dbReference>
<dbReference type="Proteomes" id="UP001055658">
    <property type="component" value="Chromosome"/>
</dbReference>
<dbReference type="InterPro" id="IPR000873">
    <property type="entry name" value="AMP-dep_synth/lig_dom"/>
</dbReference>
<organism evidence="4 5">
    <name type="scientific">Microbulbifer variabilis</name>
    <dbReference type="NCBI Taxonomy" id="266805"/>
    <lineage>
        <taxon>Bacteria</taxon>
        <taxon>Pseudomonadati</taxon>
        <taxon>Pseudomonadota</taxon>
        <taxon>Gammaproteobacteria</taxon>
        <taxon>Cellvibrionales</taxon>
        <taxon>Microbulbiferaceae</taxon>
        <taxon>Microbulbifer</taxon>
    </lineage>
</organism>
<proteinExistence type="predicted"/>
<protein>
    <submittedName>
        <fullName evidence="4">AMP-binding protein</fullName>
    </submittedName>
</protein>
<evidence type="ECO:0000313" key="4">
    <source>
        <dbReference type="EMBL" id="USD21634.1"/>
    </source>
</evidence>
<name>A0ABY4VBI0_9GAMM</name>
<keyword evidence="1" id="KW-0436">Ligase</keyword>
<dbReference type="Gene3D" id="3.30.300.30">
    <property type="match status" value="1"/>
</dbReference>
<sequence>MDKVQFEQVFGYSNDQAIVSYSSRGEISFAQFKRELAFIERKLKKSLNETGFKRAAIFCEDSYEFSLLFFAAMSCCEVVVIPANNKRFTQQKLGEQTLLLGSWEDSSAFSINIPDQCREELSVPSCFDAGIQLFTSGSSGEPQTVDKTLYQLLNEVKAHNLKWSPRVANTTTLATVSHQHIYGLLFKLLWPLASGRRFVSKTYVDIVGLLQDAHKWGPAVWVASPAQLSRRISSWPWALGKSLVDIFSSGGPLLEVDAKAIDQLCGIQPIEVYGSTETGGIAWRNQLRQKSWSPLKGVNIAKNSDGLLKVSSPWLPKEFICQDKVQISTDGMFELKGRADRIVKIEEKRISLTQVESLLVGSSYIVKANALVLERKRKIVAAVATLTESGKELLQKKGKASLVRKLRETLAKDLDGVAVPRSWRFVDEIPANLQGKITRDLLMQLFDEIPAAMVPQIISSEILDNARQVNFTVNDDLPCLDGHFEGSPVVPGVVQLDWAMHFGRPLVKAGSTFTQMEVIKFKQLMMPGDAVTLSLEFSQEKNKLNYSFRNTQDGNLEYSSGRLCFSHV</sequence>
<dbReference type="PANTHER" id="PTHR43352:SF1">
    <property type="entry name" value="ANTHRANILATE--COA LIGASE"/>
    <property type="match status" value="1"/>
</dbReference>